<feature type="domain" description="RNA polymerase sigma-70 region 2" evidence="5">
    <location>
        <begin position="10"/>
        <end position="80"/>
    </location>
</feature>
<dbReference type="EMBL" id="LPXN01000138">
    <property type="protein sequence ID" value="KZD04117.1"/>
    <property type="molecule type" value="Genomic_DNA"/>
</dbReference>
<dbReference type="PANTHER" id="PTHR43133">
    <property type="entry name" value="RNA POLYMERASE ECF-TYPE SIGMA FACTO"/>
    <property type="match status" value="1"/>
</dbReference>
<keyword evidence="7" id="KW-1185">Reference proteome</keyword>
<dbReference type="GO" id="GO:0016987">
    <property type="term" value="F:sigma factor activity"/>
    <property type="evidence" value="ECO:0007669"/>
    <property type="project" value="UniProtKB-KW"/>
</dbReference>
<accession>A0A154VS03</accession>
<dbReference type="GO" id="GO:0006352">
    <property type="term" value="P:DNA-templated transcription initiation"/>
    <property type="evidence" value="ECO:0007669"/>
    <property type="project" value="InterPro"/>
</dbReference>
<dbReference type="Gene3D" id="1.10.1740.10">
    <property type="match status" value="1"/>
</dbReference>
<evidence type="ECO:0000313" key="6">
    <source>
        <dbReference type="EMBL" id="KZD04117.1"/>
    </source>
</evidence>
<feature type="compositionally biased region" description="Basic and acidic residues" evidence="4">
    <location>
        <begin position="77"/>
        <end position="93"/>
    </location>
</feature>
<keyword evidence="2" id="KW-0731">Sigma factor</keyword>
<dbReference type="InterPro" id="IPR007627">
    <property type="entry name" value="RNA_pol_sigma70_r2"/>
</dbReference>
<evidence type="ECO:0000256" key="3">
    <source>
        <dbReference type="ARBA" id="ARBA00023163"/>
    </source>
</evidence>
<gene>
    <name evidence="6" type="ORF">AUP43_03155</name>
</gene>
<comment type="caution">
    <text evidence="6">The sequence shown here is derived from an EMBL/GenBank/DDBJ whole genome shotgun (WGS) entry which is preliminary data.</text>
</comment>
<feature type="compositionally biased region" description="Polar residues" evidence="4">
    <location>
        <begin position="109"/>
        <end position="120"/>
    </location>
</feature>
<feature type="region of interest" description="Disordered" evidence="4">
    <location>
        <begin position="77"/>
        <end position="133"/>
    </location>
</feature>
<dbReference type="SUPFAM" id="SSF88946">
    <property type="entry name" value="Sigma2 domain of RNA polymerase sigma factors"/>
    <property type="match status" value="1"/>
</dbReference>
<dbReference type="InterPro" id="IPR039425">
    <property type="entry name" value="RNA_pol_sigma-70-like"/>
</dbReference>
<dbReference type="Proteomes" id="UP000076400">
    <property type="component" value="Unassembled WGS sequence"/>
</dbReference>
<keyword evidence="1" id="KW-0805">Transcription regulation</keyword>
<dbReference type="OrthoDB" id="9794372at2"/>
<evidence type="ECO:0000259" key="5">
    <source>
        <dbReference type="Pfam" id="PF04542"/>
    </source>
</evidence>
<dbReference type="STRING" id="580166.AUP43_03155"/>
<organism evidence="6 7">
    <name type="scientific">Oceanibaculum pacificum</name>
    <dbReference type="NCBI Taxonomy" id="580166"/>
    <lineage>
        <taxon>Bacteria</taxon>
        <taxon>Pseudomonadati</taxon>
        <taxon>Pseudomonadota</taxon>
        <taxon>Alphaproteobacteria</taxon>
        <taxon>Rhodospirillales</taxon>
        <taxon>Oceanibaculaceae</taxon>
        <taxon>Oceanibaculum</taxon>
    </lineage>
</organism>
<evidence type="ECO:0000256" key="2">
    <source>
        <dbReference type="ARBA" id="ARBA00023082"/>
    </source>
</evidence>
<evidence type="ECO:0000313" key="7">
    <source>
        <dbReference type="Proteomes" id="UP000076400"/>
    </source>
</evidence>
<dbReference type="AlphaFoldDB" id="A0A154VS03"/>
<evidence type="ECO:0000256" key="4">
    <source>
        <dbReference type="SAM" id="MobiDB-lite"/>
    </source>
</evidence>
<reference evidence="6 7" key="1">
    <citation type="submission" date="2015-12" db="EMBL/GenBank/DDBJ databases">
        <title>Genome sequence of Oceanibaculum pacificum MCCC 1A02656.</title>
        <authorList>
            <person name="Lu L."/>
            <person name="Lai Q."/>
            <person name="Shao Z."/>
            <person name="Qian P."/>
        </authorList>
    </citation>
    <scope>NUCLEOTIDE SEQUENCE [LARGE SCALE GENOMIC DNA]</scope>
    <source>
        <strain evidence="6 7">MCCC 1A02656</strain>
    </source>
</reference>
<protein>
    <recommendedName>
        <fullName evidence="5">RNA polymerase sigma-70 region 2 domain-containing protein</fullName>
    </recommendedName>
</protein>
<evidence type="ECO:0000256" key="1">
    <source>
        <dbReference type="ARBA" id="ARBA00023015"/>
    </source>
</evidence>
<sequence length="133" mass="14637">MVGGNDIKRLFLAHRGELQAYLTRKLRNADVAAELTQETFLRFAEHSGSPAAITPISHDRSYLYRVAHNLAVDYVRGQRRENADSGLEDRLAETPDDAPSPEQVACGQSEPTPGLTSVLSRKSPAHSLARKLD</sequence>
<dbReference type="RefSeq" id="WP_067558692.1">
    <property type="nucleotide sequence ID" value="NZ_LPXN01000138.1"/>
</dbReference>
<dbReference type="Pfam" id="PF04542">
    <property type="entry name" value="Sigma70_r2"/>
    <property type="match status" value="1"/>
</dbReference>
<name>A0A154VS03_9PROT</name>
<proteinExistence type="predicted"/>
<dbReference type="InterPro" id="IPR013325">
    <property type="entry name" value="RNA_pol_sigma_r2"/>
</dbReference>
<keyword evidence="3" id="KW-0804">Transcription</keyword>
<dbReference type="PANTHER" id="PTHR43133:SF63">
    <property type="entry name" value="RNA POLYMERASE SIGMA FACTOR FECI-RELATED"/>
    <property type="match status" value="1"/>
</dbReference>